<evidence type="ECO:0000313" key="14">
    <source>
        <dbReference type="Proteomes" id="UP000026915"/>
    </source>
</evidence>
<organism evidence="13 14">
    <name type="scientific">Theobroma cacao</name>
    <name type="common">Cacao</name>
    <name type="synonym">Cocoa</name>
    <dbReference type="NCBI Taxonomy" id="3641"/>
    <lineage>
        <taxon>Eukaryota</taxon>
        <taxon>Viridiplantae</taxon>
        <taxon>Streptophyta</taxon>
        <taxon>Embryophyta</taxon>
        <taxon>Tracheophyta</taxon>
        <taxon>Spermatophyta</taxon>
        <taxon>Magnoliopsida</taxon>
        <taxon>eudicotyledons</taxon>
        <taxon>Gunneridae</taxon>
        <taxon>Pentapetalae</taxon>
        <taxon>rosids</taxon>
        <taxon>malvids</taxon>
        <taxon>Malvales</taxon>
        <taxon>Malvaceae</taxon>
        <taxon>Byttnerioideae</taxon>
        <taxon>Theobroma</taxon>
    </lineage>
</organism>
<dbReference type="SUPFAM" id="SSF51445">
    <property type="entry name" value="(Trans)glycosidases"/>
    <property type="match status" value="1"/>
</dbReference>
<keyword evidence="14" id="KW-1185">Reference proteome</keyword>
<evidence type="ECO:0000256" key="5">
    <source>
        <dbReference type="ARBA" id="ARBA00022801"/>
    </source>
</evidence>
<comment type="similarity">
    <text evidence="2 8">Belongs to the glycosyl hydrolase 17 family.</text>
</comment>
<dbReference type="PROSITE" id="PS00587">
    <property type="entry name" value="GLYCOSYL_HYDROL_F17"/>
    <property type="match status" value="1"/>
</dbReference>
<keyword evidence="7 9" id="KW-0326">Glycosidase</keyword>
<proteinExistence type="inferred from homology"/>
<dbReference type="STRING" id="3641.A0A061DII2"/>
<dbReference type="Gramene" id="EOX92315">
    <property type="protein sequence ID" value="EOX92315"/>
    <property type="gene ID" value="TCM_001274"/>
</dbReference>
<accession>A0A061DII2</accession>
<dbReference type="GO" id="GO:0042973">
    <property type="term" value="F:glucan endo-1,3-beta-D-glucosidase activity"/>
    <property type="evidence" value="ECO:0007669"/>
    <property type="project" value="UniProtKB-EC"/>
</dbReference>
<evidence type="ECO:0000256" key="11">
    <source>
        <dbReference type="SAM" id="SignalP"/>
    </source>
</evidence>
<keyword evidence="10" id="KW-1133">Transmembrane helix</keyword>
<keyword evidence="10" id="KW-0472">Membrane</keyword>
<dbReference type="Gene3D" id="1.20.58.1040">
    <property type="match status" value="1"/>
</dbReference>
<evidence type="ECO:0000256" key="2">
    <source>
        <dbReference type="ARBA" id="ARBA00008773"/>
    </source>
</evidence>
<dbReference type="Proteomes" id="UP000026915">
    <property type="component" value="Chromosome 1"/>
</dbReference>
<dbReference type="GO" id="GO:0005975">
    <property type="term" value="P:carbohydrate metabolic process"/>
    <property type="evidence" value="ECO:0007669"/>
    <property type="project" value="InterPro"/>
</dbReference>
<evidence type="ECO:0000313" key="13">
    <source>
        <dbReference type="EMBL" id="EOX92315.1"/>
    </source>
</evidence>
<dbReference type="InterPro" id="IPR000490">
    <property type="entry name" value="Glyco_hydro_17"/>
</dbReference>
<dbReference type="InterPro" id="IPR017853">
    <property type="entry name" value="GH"/>
</dbReference>
<feature type="domain" description="X8" evidence="12">
    <location>
        <begin position="364"/>
        <end position="447"/>
    </location>
</feature>
<dbReference type="OMA" id="KMEVYLF"/>
<evidence type="ECO:0000256" key="3">
    <source>
        <dbReference type="ARBA" id="ARBA00012780"/>
    </source>
</evidence>
<feature type="signal peptide" evidence="11">
    <location>
        <begin position="1"/>
        <end position="22"/>
    </location>
</feature>
<dbReference type="InterPro" id="IPR012946">
    <property type="entry name" value="X8"/>
</dbReference>
<dbReference type="AlphaFoldDB" id="A0A061DII2"/>
<comment type="catalytic activity">
    <reaction evidence="1">
        <text>Hydrolysis of (1-&gt;3)-beta-D-glucosidic linkages in (1-&gt;3)-beta-D-glucans.</text>
        <dbReference type="EC" id="3.2.1.39"/>
    </reaction>
</comment>
<dbReference type="PANTHER" id="PTHR32227">
    <property type="entry name" value="GLUCAN ENDO-1,3-BETA-GLUCOSIDASE BG1-RELATED-RELATED"/>
    <property type="match status" value="1"/>
</dbReference>
<keyword evidence="4 11" id="KW-0732">Signal</keyword>
<dbReference type="Gene3D" id="3.20.20.80">
    <property type="entry name" value="Glycosidases"/>
    <property type="match status" value="1"/>
</dbReference>
<dbReference type="FunFam" id="3.20.20.80:FF:000008">
    <property type="entry name" value="Glucan endo-1,3-beta-glucosidase 5"/>
    <property type="match status" value="1"/>
</dbReference>
<dbReference type="EMBL" id="CM001879">
    <property type="protein sequence ID" value="EOX92315.1"/>
    <property type="molecule type" value="Genomic_DNA"/>
</dbReference>
<evidence type="ECO:0000256" key="9">
    <source>
        <dbReference type="RuleBase" id="RU004336"/>
    </source>
</evidence>
<keyword evidence="10" id="KW-0812">Transmembrane</keyword>
<dbReference type="eggNOG" id="ENOG502QTIM">
    <property type="taxonomic scope" value="Eukaryota"/>
</dbReference>
<dbReference type="SMART" id="SM00768">
    <property type="entry name" value="X8"/>
    <property type="match status" value="1"/>
</dbReference>
<evidence type="ECO:0000259" key="12">
    <source>
        <dbReference type="SMART" id="SM00768"/>
    </source>
</evidence>
<dbReference type="EC" id="3.2.1.39" evidence="3"/>
<gene>
    <name evidence="13" type="ORF">TCM_001274</name>
</gene>
<sequence length="478" mass="52847">MARAMALLWACTSILVTTGVVADNIGVNWGLMSSHPLHPSIVVRLLKDNGMKKVKLFDADPWAVGYLAGTGIEVMLGIPNDQLKTMANDYGAAEDWVKENLTRHLHDGGVNIKYVAVGNEPFLSSYNGSFTEYTFPALRNVQKALNDAGIGDKIKATVPLNADVYESGSNIPSEGAFRSDIKDPLTQIVHFYKEQGCPFVINIYPFLSLYQNTNFPRDFAFFDGGHPLNDKNVQYDNVFDANHDTLVWALKKAGVPDLKIIVGEVGWPTDGNKFATKDNAKKFYDGLFKKLASNKGTPLRPGKMEVYVFSLFDEDMKSVQPGNFERHWGIFTFDGKPKFPMDFSGNGTDKPLVAAKGVQYLPKQWCVYDEDAMNQQALPSQMSWACSHADCTCLQEGSSCFTGNTNFKISYAFNSYYQTNDQDVEACNFEGLGKIVNEDPSKGTCQFPIRIKSAGERLSLAYGAIAALVFLASLFTMV</sequence>
<dbReference type="InParanoid" id="A0A061DII2"/>
<name>A0A061DII2_THECC</name>
<keyword evidence="5 9" id="KW-0378">Hydrolase</keyword>
<dbReference type="Pfam" id="PF07983">
    <property type="entry name" value="X8"/>
    <property type="match status" value="1"/>
</dbReference>
<feature type="transmembrane region" description="Helical" evidence="10">
    <location>
        <begin position="458"/>
        <end position="477"/>
    </location>
</feature>
<dbReference type="FunCoup" id="A0A061DII2">
    <property type="interactions" value="35"/>
</dbReference>
<dbReference type="Pfam" id="PF00332">
    <property type="entry name" value="Glyco_hydro_17"/>
    <property type="match status" value="1"/>
</dbReference>
<keyword evidence="6" id="KW-1015">Disulfide bond</keyword>
<feature type="chain" id="PRO_5001600407" description="glucan endo-1,3-beta-D-glucosidase" evidence="11">
    <location>
        <begin position="23"/>
        <end position="478"/>
    </location>
</feature>
<reference evidence="13 14" key="1">
    <citation type="journal article" date="2013" name="Genome Biol.">
        <title>The genome sequence of the most widely cultivated cacao type and its use to identify candidate genes regulating pod color.</title>
        <authorList>
            <person name="Motamayor J.C."/>
            <person name="Mockaitis K."/>
            <person name="Schmutz J."/>
            <person name="Haiminen N."/>
            <person name="Iii D.L."/>
            <person name="Cornejo O."/>
            <person name="Findley S.D."/>
            <person name="Zheng P."/>
            <person name="Utro F."/>
            <person name="Royaert S."/>
            <person name="Saski C."/>
            <person name="Jenkins J."/>
            <person name="Podicheti R."/>
            <person name="Zhao M."/>
            <person name="Scheffler B.E."/>
            <person name="Stack J.C."/>
            <person name="Feltus F.A."/>
            <person name="Mustiga G.M."/>
            <person name="Amores F."/>
            <person name="Phillips W."/>
            <person name="Marelli J.P."/>
            <person name="May G.D."/>
            <person name="Shapiro H."/>
            <person name="Ma J."/>
            <person name="Bustamante C.D."/>
            <person name="Schnell R.J."/>
            <person name="Main D."/>
            <person name="Gilbert D."/>
            <person name="Parida L."/>
            <person name="Kuhn D.N."/>
        </authorList>
    </citation>
    <scope>NUCLEOTIDE SEQUENCE [LARGE SCALE GENOMIC DNA]</scope>
    <source>
        <strain evidence="14">cv. Matina 1-6</strain>
    </source>
</reference>
<evidence type="ECO:0000256" key="4">
    <source>
        <dbReference type="ARBA" id="ARBA00022729"/>
    </source>
</evidence>
<dbReference type="InterPro" id="IPR044965">
    <property type="entry name" value="Glyco_hydro_17_plant"/>
</dbReference>
<protein>
    <recommendedName>
        <fullName evidence="3">glucan endo-1,3-beta-D-glucosidase</fullName>
        <ecNumber evidence="3">3.2.1.39</ecNumber>
    </recommendedName>
</protein>
<evidence type="ECO:0000256" key="7">
    <source>
        <dbReference type="ARBA" id="ARBA00023295"/>
    </source>
</evidence>
<dbReference type="HOGENOM" id="CLU_024953_2_0_1"/>
<dbReference type="GO" id="GO:0005886">
    <property type="term" value="C:plasma membrane"/>
    <property type="evidence" value="ECO:0000318"/>
    <property type="project" value="GO_Central"/>
</dbReference>
<evidence type="ECO:0000256" key="10">
    <source>
        <dbReference type="SAM" id="Phobius"/>
    </source>
</evidence>
<evidence type="ECO:0000256" key="1">
    <source>
        <dbReference type="ARBA" id="ARBA00000382"/>
    </source>
</evidence>
<evidence type="ECO:0000256" key="6">
    <source>
        <dbReference type="ARBA" id="ARBA00023157"/>
    </source>
</evidence>
<evidence type="ECO:0000256" key="8">
    <source>
        <dbReference type="RuleBase" id="RU004335"/>
    </source>
</evidence>